<dbReference type="Gene3D" id="2.60.120.620">
    <property type="entry name" value="q2cbj1_9rhob like domain"/>
    <property type="match status" value="1"/>
</dbReference>
<sequence>MAAVTMENSNHLDLTVPHVTDLLKSDSVSMFRTRGLEARLHLSKVIQAEPGLSPVFIGGDSTAADRKLLEENDVSHVVNATKGTPNFFDGDLQYLRVAVLDSRSEDLSQQLPEAVSFIARARAEGSGVLVHCLWGISRAPTLVCAYMVSAGRPLREAIEAVSAARPAVLPNSGFVQELIRHEEAVLGRASLSLAEYKSAYRRRNTLSSTLAELLSAPRLAPGGGARMCVVVEGHHMFVERMCSSPRIAVIEGFLTAEEADSAIVAAKQSGRMHRSRTAPKSDGRCNSWTEPSMPSLVSSGRTSSNCRLDRGHPAATVALLRASHLAGLSPQHAEALQVVHYDRTQRYNAHYDYFQENLPGYKQRLGTRVRLCAGGKN</sequence>
<dbReference type="GO" id="GO:0004725">
    <property type="term" value="F:protein tyrosine phosphatase activity"/>
    <property type="evidence" value="ECO:0007669"/>
    <property type="project" value="UniProtKB-EC"/>
</dbReference>
<dbReference type="EMBL" id="GBEZ01016516">
    <property type="protein sequence ID" value="JAC69739.1"/>
    <property type="molecule type" value="Transcribed_RNA"/>
</dbReference>
<dbReference type="Pfam" id="PF00782">
    <property type="entry name" value="DSPc"/>
    <property type="match status" value="1"/>
</dbReference>
<protein>
    <recommendedName>
        <fullName evidence="2">protein-tyrosine-phosphatase</fullName>
        <ecNumber evidence="2">3.1.3.48</ecNumber>
    </recommendedName>
</protein>
<dbReference type="InterPro" id="IPR000387">
    <property type="entry name" value="Tyr_Pase_dom"/>
</dbReference>
<evidence type="ECO:0000256" key="4">
    <source>
        <dbReference type="ARBA" id="ARBA00022912"/>
    </source>
</evidence>
<name>A0A061RG38_9CHLO</name>
<organism evidence="8">
    <name type="scientific">Tetraselmis sp. GSL018</name>
    <dbReference type="NCBI Taxonomy" id="582737"/>
    <lineage>
        <taxon>Eukaryota</taxon>
        <taxon>Viridiplantae</taxon>
        <taxon>Chlorophyta</taxon>
        <taxon>core chlorophytes</taxon>
        <taxon>Chlorodendrophyceae</taxon>
        <taxon>Chlorodendrales</taxon>
        <taxon>Chlorodendraceae</taxon>
        <taxon>Tetraselmis</taxon>
    </lineage>
</organism>
<evidence type="ECO:0000259" key="7">
    <source>
        <dbReference type="PROSITE" id="PS50056"/>
    </source>
</evidence>
<dbReference type="InterPro" id="IPR029021">
    <property type="entry name" value="Prot-tyrosine_phosphatase-like"/>
</dbReference>
<keyword evidence="3" id="KW-0378">Hydrolase</keyword>
<evidence type="ECO:0000256" key="3">
    <source>
        <dbReference type="ARBA" id="ARBA00022801"/>
    </source>
</evidence>
<dbReference type="PANTHER" id="PTHR10159">
    <property type="entry name" value="DUAL SPECIFICITY PROTEIN PHOSPHATASE"/>
    <property type="match status" value="1"/>
</dbReference>
<dbReference type="CDD" id="cd14498">
    <property type="entry name" value="DSP"/>
    <property type="match status" value="1"/>
</dbReference>
<accession>A0A061RG38</accession>
<feature type="region of interest" description="Disordered" evidence="5">
    <location>
        <begin position="267"/>
        <end position="305"/>
    </location>
</feature>
<proteinExistence type="inferred from homology"/>
<dbReference type="PANTHER" id="PTHR10159:SF519">
    <property type="entry name" value="DUAL SPECIFICITY PROTEIN PHOSPHATASE MPK3"/>
    <property type="match status" value="1"/>
</dbReference>
<dbReference type="PROSITE" id="PS50054">
    <property type="entry name" value="TYR_PHOSPHATASE_DUAL"/>
    <property type="match status" value="1"/>
</dbReference>
<evidence type="ECO:0000256" key="5">
    <source>
        <dbReference type="SAM" id="MobiDB-lite"/>
    </source>
</evidence>
<dbReference type="InterPro" id="IPR020422">
    <property type="entry name" value="TYR_PHOSPHATASE_DUAL_dom"/>
</dbReference>
<dbReference type="EC" id="3.1.3.48" evidence="2"/>
<dbReference type="SUPFAM" id="SSF52799">
    <property type="entry name" value="(Phosphotyrosine protein) phosphatases II"/>
    <property type="match status" value="1"/>
</dbReference>
<dbReference type="GO" id="GO:0043409">
    <property type="term" value="P:negative regulation of MAPK cascade"/>
    <property type="evidence" value="ECO:0007669"/>
    <property type="project" value="TreeGrafter"/>
</dbReference>
<evidence type="ECO:0000256" key="2">
    <source>
        <dbReference type="ARBA" id="ARBA00013064"/>
    </source>
</evidence>
<keyword evidence="4" id="KW-0904">Protein phosphatase</keyword>
<feature type="domain" description="Tyrosine-protein phosphatase" evidence="6">
    <location>
        <begin position="47"/>
        <end position="187"/>
    </location>
</feature>
<reference evidence="8" key="1">
    <citation type="submission" date="2014-05" db="EMBL/GenBank/DDBJ databases">
        <title>The transcriptome of the halophilic microalga Tetraselmis sp. GSL018 isolated from the Great Salt Lake, Utah.</title>
        <authorList>
            <person name="Jinkerson R.E."/>
            <person name="D'Adamo S."/>
            <person name="Posewitz M.C."/>
        </authorList>
    </citation>
    <scope>NUCLEOTIDE SEQUENCE</scope>
    <source>
        <strain evidence="8">GSL018</strain>
    </source>
</reference>
<dbReference type="GO" id="GO:0005737">
    <property type="term" value="C:cytoplasm"/>
    <property type="evidence" value="ECO:0007669"/>
    <property type="project" value="TreeGrafter"/>
</dbReference>
<evidence type="ECO:0000259" key="6">
    <source>
        <dbReference type="PROSITE" id="PS50054"/>
    </source>
</evidence>
<dbReference type="PROSITE" id="PS50056">
    <property type="entry name" value="TYR_PHOSPHATASE_2"/>
    <property type="match status" value="1"/>
</dbReference>
<dbReference type="InterPro" id="IPR000340">
    <property type="entry name" value="Dual-sp_phosphatase_cat-dom"/>
</dbReference>
<evidence type="ECO:0000256" key="1">
    <source>
        <dbReference type="ARBA" id="ARBA00008601"/>
    </source>
</evidence>
<dbReference type="Gene3D" id="3.90.190.10">
    <property type="entry name" value="Protein tyrosine phosphatase superfamily"/>
    <property type="match status" value="1"/>
</dbReference>
<feature type="compositionally biased region" description="Polar residues" evidence="5">
    <location>
        <begin position="284"/>
        <end position="305"/>
    </location>
</feature>
<evidence type="ECO:0000313" key="8">
    <source>
        <dbReference type="EMBL" id="JAC69739.1"/>
    </source>
</evidence>
<comment type="similarity">
    <text evidence="1">Belongs to the protein-tyrosine phosphatase family. Non-receptor class dual specificity subfamily.</text>
</comment>
<dbReference type="AlphaFoldDB" id="A0A061RG38"/>
<dbReference type="SMART" id="SM00195">
    <property type="entry name" value="DSPc"/>
    <property type="match status" value="1"/>
</dbReference>
<feature type="domain" description="Tyrosine specific protein phosphatases" evidence="7">
    <location>
        <begin position="109"/>
        <end position="169"/>
    </location>
</feature>
<gene>
    <name evidence="8" type="primary">MKP</name>
    <name evidence="8" type="ORF">TSPGSL018_5663</name>
</gene>